<evidence type="ECO:0000256" key="1">
    <source>
        <dbReference type="SAM" id="MobiDB-lite"/>
    </source>
</evidence>
<dbReference type="InterPro" id="IPR059222">
    <property type="entry name" value="NGO0469-like"/>
</dbReference>
<accession>A0A926HS92</accession>
<protein>
    <submittedName>
        <fullName evidence="2">Uncharacterized protein</fullName>
    </submittedName>
</protein>
<gene>
    <name evidence="2" type="ORF">IAG03_11390</name>
</gene>
<organism evidence="2 3">
    <name type="scientific">Yeguia hominis</name>
    <dbReference type="NCBI Taxonomy" id="2763662"/>
    <lineage>
        <taxon>Bacteria</taxon>
        <taxon>Bacillati</taxon>
        <taxon>Bacillota</taxon>
        <taxon>Clostridia</taxon>
        <taxon>Eubacteriales</taxon>
        <taxon>Yeguiaceae</taxon>
        <taxon>Yeguia</taxon>
    </lineage>
</organism>
<name>A0A926HS92_9FIRM</name>
<evidence type="ECO:0000313" key="3">
    <source>
        <dbReference type="Proteomes" id="UP000651482"/>
    </source>
</evidence>
<comment type="caution">
    <text evidence="2">The sequence shown here is derived from an EMBL/GenBank/DDBJ whole genome shotgun (WGS) entry which is preliminary data.</text>
</comment>
<dbReference type="Proteomes" id="UP000651482">
    <property type="component" value="Unassembled WGS sequence"/>
</dbReference>
<dbReference type="AlphaFoldDB" id="A0A926HS92"/>
<feature type="region of interest" description="Disordered" evidence="1">
    <location>
        <begin position="185"/>
        <end position="205"/>
    </location>
</feature>
<proteinExistence type="predicted"/>
<dbReference type="NCBIfam" id="NF046043">
    <property type="entry name" value="rep_init_NGO0469"/>
    <property type="match status" value="1"/>
</dbReference>
<dbReference type="RefSeq" id="WP_249320161.1">
    <property type="nucleotide sequence ID" value="NZ_JACRSN010000019.1"/>
</dbReference>
<evidence type="ECO:0000313" key="2">
    <source>
        <dbReference type="EMBL" id="MBC8534574.1"/>
    </source>
</evidence>
<reference evidence="2" key="1">
    <citation type="submission" date="2020-08" db="EMBL/GenBank/DDBJ databases">
        <title>Genome public.</title>
        <authorList>
            <person name="Liu C."/>
            <person name="Sun Q."/>
        </authorList>
    </citation>
    <scope>NUCLEOTIDE SEQUENCE</scope>
    <source>
        <strain evidence="2">NSJ-40</strain>
    </source>
</reference>
<dbReference type="EMBL" id="JACRSN010000019">
    <property type="protein sequence ID" value="MBC8534574.1"/>
    <property type="molecule type" value="Genomic_DNA"/>
</dbReference>
<sequence length="205" mass="22898">MSTTLIAKGSEGSKFPKLEAGLYNAVCYAVVDLGLQHNKVYDKYSQQIAILFELTDEQIEVNGRRENRTISGIYTNSISDKSNLRKILEGWRGRAFTPEELEGFDLEKLLGLPCMVNVIDDTGSNGNTYSKIGSVSKLPKGHGPIEGMQEPFIFELIDEKSLIHMQSLPEWIQKKIKESKTYEEISGRSAGEGFSEIPSDDDLPF</sequence>
<keyword evidence="3" id="KW-1185">Reference proteome</keyword>